<evidence type="ECO:0000313" key="2">
    <source>
        <dbReference type="Proteomes" id="UP000020681"/>
    </source>
</evidence>
<protein>
    <recommendedName>
        <fullName evidence="3">Stage II sporulation E family protein</fullName>
    </recommendedName>
</protein>
<dbReference type="Proteomes" id="UP000020681">
    <property type="component" value="Unassembled WGS sequence"/>
</dbReference>
<comment type="caution">
    <text evidence="1">The sequence shown here is derived from an EMBL/GenBank/DDBJ whole genome shotgun (WGS) entry which is preliminary data.</text>
</comment>
<name>A0ABP3AEM5_MYCUL</name>
<proteinExistence type="predicted"/>
<sequence length="161" mass="17063">MHGGELMRQLDRVLRAERTGEGSLRRCSAWPFRPSRRLGRRRSHPGDPCRTSGMLLHGGGTVHWLERGRAGAGAELGNWCQHEVELPVATGYCCSPTGSSRVSGTVGTAGRAWAAVAGRSHAGLSGPAFVDALIDGAQQRAQSLGGLTDDIAVLRVERTPA</sequence>
<evidence type="ECO:0008006" key="3">
    <source>
        <dbReference type="Google" id="ProtNLM"/>
    </source>
</evidence>
<accession>A0ABP3AEM5</accession>
<gene>
    <name evidence="1" type="ORF">I551_4114</name>
</gene>
<keyword evidence="2" id="KW-1185">Reference proteome</keyword>
<reference evidence="1 2" key="1">
    <citation type="submission" date="2014-01" db="EMBL/GenBank/DDBJ databases">
        <authorList>
            <person name="Dobos K."/>
            <person name="Lenaerts A."/>
            <person name="Ordway D."/>
            <person name="DeGroote M.A."/>
            <person name="Parker T."/>
            <person name="Sizemore C."/>
            <person name="Tallon L.J."/>
            <person name="Sadzewicz L.K."/>
            <person name="Sengamalay N."/>
            <person name="Fraser C.M."/>
            <person name="Hine E."/>
            <person name="Shefchek K.A."/>
            <person name="Das S.P."/>
            <person name="Tettelin H."/>
        </authorList>
    </citation>
    <scope>NUCLEOTIDE SEQUENCE [LARGE SCALE GENOMIC DNA]</scope>
    <source>
        <strain evidence="1 2">Harvey</strain>
    </source>
</reference>
<evidence type="ECO:0000313" key="1">
    <source>
        <dbReference type="EMBL" id="EUA89364.1"/>
    </source>
</evidence>
<organism evidence="1 2">
    <name type="scientific">Mycobacterium ulcerans str. Harvey</name>
    <dbReference type="NCBI Taxonomy" id="1299332"/>
    <lineage>
        <taxon>Bacteria</taxon>
        <taxon>Bacillati</taxon>
        <taxon>Actinomycetota</taxon>
        <taxon>Actinomycetes</taxon>
        <taxon>Mycobacteriales</taxon>
        <taxon>Mycobacteriaceae</taxon>
        <taxon>Mycobacterium</taxon>
        <taxon>Mycobacterium ulcerans group</taxon>
    </lineage>
</organism>
<dbReference type="EMBL" id="JAOL01000122">
    <property type="protein sequence ID" value="EUA89364.1"/>
    <property type="molecule type" value="Genomic_DNA"/>
</dbReference>